<gene>
    <name evidence="1" type="primary">WBGene00205031</name>
</gene>
<name>A0A2A6BSR9_PRIPA</name>
<accession>A0A8R1YJ90</accession>
<proteinExistence type="predicted"/>
<sequence>MLFFGWIFILFVPVNANWERNIQEIITSVERLRGTTSTAILDIEKTSQDTYELLMMWSKIGSLLDESTKSKFDPSSDEAKGMMLLHTHLIKQLRKIERDGLMLENQLFYNNVETFYQLKAGRLLWNLVRQFENFTDSNRPDSPNDFIRTCSSSREGPDRILKSINEFYHQNCPLPSSDVIDQYVRLLEALRNYAQLQGYVKYLKEVYHEYLAY</sequence>
<reference evidence="1" key="2">
    <citation type="submission" date="2022-06" db="UniProtKB">
        <authorList>
            <consortium name="EnsemblMetazoa"/>
        </authorList>
    </citation>
    <scope>IDENTIFICATION</scope>
    <source>
        <strain evidence="1">PS312</strain>
    </source>
</reference>
<reference evidence="2" key="1">
    <citation type="journal article" date="2008" name="Nat. Genet.">
        <title>The Pristionchus pacificus genome provides a unique perspective on nematode lifestyle and parasitism.</title>
        <authorList>
            <person name="Dieterich C."/>
            <person name="Clifton S.W."/>
            <person name="Schuster L.N."/>
            <person name="Chinwalla A."/>
            <person name="Delehaunty K."/>
            <person name="Dinkelacker I."/>
            <person name="Fulton L."/>
            <person name="Fulton R."/>
            <person name="Godfrey J."/>
            <person name="Minx P."/>
            <person name="Mitreva M."/>
            <person name="Roeseler W."/>
            <person name="Tian H."/>
            <person name="Witte H."/>
            <person name="Yang S.P."/>
            <person name="Wilson R.K."/>
            <person name="Sommer R.J."/>
        </authorList>
    </citation>
    <scope>NUCLEOTIDE SEQUENCE [LARGE SCALE GENOMIC DNA]</scope>
    <source>
        <strain evidence="2">PS312</strain>
    </source>
</reference>
<accession>A0A2A6BSR9</accession>
<evidence type="ECO:0000313" key="2">
    <source>
        <dbReference type="Proteomes" id="UP000005239"/>
    </source>
</evidence>
<dbReference type="EnsemblMetazoa" id="PPA32169.1">
    <property type="protein sequence ID" value="PPA32169.1"/>
    <property type="gene ID" value="WBGene00205031"/>
</dbReference>
<dbReference type="Proteomes" id="UP000005239">
    <property type="component" value="Unassembled WGS sequence"/>
</dbReference>
<dbReference type="AlphaFoldDB" id="A0A2A6BSR9"/>
<organism evidence="1 2">
    <name type="scientific">Pristionchus pacificus</name>
    <name type="common">Parasitic nematode worm</name>
    <dbReference type="NCBI Taxonomy" id="54126"/>
    <lineage>
        <taxon>Eukaryota</taxon>
        <taxon>Metazoa</taxon>
        <taxon>Ecdysozoa</taxon>
        <taxon>Nematoda</taxon>
        <taxon>Chromadorea</taxon>
        <taxon>Rhabditida</taxon>
        <taxon>Rhabditina</taxon>
        <taxon>Diplogasteromorpha</taxon>
        <taxon>Diplogasteroidea</taxon>
        <taxon>Neodiplogasteridae</taxon>
        <taxon>Pristionchus</taxon>
    </lineage>
</organism>
<evidence type="ECO:0000313" key="1">
    <source>
        <dbReference type="EnsemblMetazoa" id="PPA32169.1"/>
    </source>
</evidence>
<keyword evidence="2" id="KW-1185">Reference proteome</keyword>
<protein>
    <submittedName>
        <fullName evidence="1">Uncharacterized protein</fullName>
    </submittedName>
</protein>